<feature type="domain" description="HTH cro/C1-type" evidence="1">
    <location>
        <begin position="13"/>
        <end position="67"/>
    </location>
</feature>
<evidence type="ECO:0000313" key="2">
    <source>
        <dbReference type="EMBL" id="HIZ03475.1"/>
    </source>
</evidence>
<dbReference type="GO" id="GO:0003677">
    <property type="term" value="F:DNA binding"/>
    <property type="evidence" value="ECO:0007669"/>
    <property type="project" value="InterPro"/>
</dbReference>
<dbReference type="EMBL" id="DXCL01000026">
    <property type="protein sequence ID" value="HIZ03475.1"/>
    <property type="molecule type" value="Genomic_DNA"/>
</dbReference>
<dbReference type="InterPro" id="IPR010982">
    <property type="entry name" value="Lambda_DNA-bd_dom_sf"/>
</dbReference>
<dbReference type="PROSITE" id="PS50943">
    <property type="entry name" value="HTH_CROC1"/>
    <property type="match status" value="1"/>
</dbReference>
<gene>
    <name evidence="2" type="ORF">H9727_04240</name>
</gene>
<proteinExistence type="predicted"/>
<evidence type="ECO:0000259" key="1">
    <source>
        <dbReference type="PROSITE" id="PS50943"/>
    </source>
</evidence>
<evidence type="ECO:0000313" key="3">
    <source>
        <dbReference type="Proteomes" id="UP000824132"/>
    </source>
</evidence>
<dbReference type="AlphaFoldDB" id="A0A9D2CZ05"/>
<organism evidence="2 3">
    <name type="scientific">Candidatus Borkfalkia avistercoris</name>
    <dbReference type="NCBI Taxonomy" id="2838504"/>
    <lineage>
        <taxon>Bacteria</taxon>
        <taxon>Bacillati</taxon>
        <taxon>Bacillota</taxon>
        <taxon>Clostridia</taxon>
        <taxon>Christensenellales</taxon>
        <taxon>Christensenellaceae</taxon>
        <taxon>Candidatus Borkfalkia</taxon>
    </lineage>
</organism>
<dbReference type="Proteomes" id="UP000824132">
    <property type="component" value="Unassembled WGS sequence"/>
</dbReference>
<protein>
    <submittedName>
        <fullName evidence="2">Helix-turn-helix domain-containing protein</fullName>
    </submittedName>
</protein>
<dbReference type="SMART" id="SM00530">
    <property type="entry name" value="HTH_XRE"/>
    <property type="match status" value="1"/>
</dbReference>
<dbReference type="SUPFAM" id="SSF47413">
    <property type="entry name" value="lambda repressor-like DNA-binding domains"/>
    <property type="match status" value="1"/>
</dbReference>
<name>A0A9D2CZ05_9FIRM</name>
<accession>A0A9D2CZ05</accession>
<dbReference type="Pfam" id="PF01381">
    <property type="entry name" value="HTH_3"/>
    <property type="match status" value="1"/>
</dbReference>
<dbReference type="CDD" id="cd00093">
    <property type="entry name" value="HTH_XRE"/>
    <property type="match status" value="1"/>
</dbReference>
<dbReference type="InterPro" id="IPR001387">
    <property type="entry name" value="Cro/C1-type_HTH"/>
</dbReference>
<reference evidence="2" key="2">
    <citation type="submission" date="2021-04" db="EMBL/GenBank/DDBJ databases">
        <authorList>
            <person name="Gilroy R."/>
        </authorList>
    </citation>
    <scope>NUCLEOTIDE SEQUENCE</scope>
    <source>
        <strain evidence="2">CHK187-5294</strain>
    </source>
</reference>
<dbReference type="Gene3D" id="1.10.260.40">
    <property type="entry name" value="lambda repressor-like DNA-binding domains"/>
    <property type="match status" value="1"/>
</dbReference>
<reference evidence="2" key="1">
    <citation type="journal article" date="2021" name="PeerJ">
        <title>Extensive microbial diversity within the chicken gut microbiome revealed by metagenomics and culture.</title>
        <authorList>
            <person name="Gilroy R."/>
            <person name="Ravi A."/>
            <person name="Getino M."/>
            <person name="Pursley I."/>
            <person name="Horton D.L."/>
            <person name="Alikhan N.F."/>
            <person name="Baker D."/>
            <person name="Gharbi K."/>
            <person name="Hall N."/>
            <person name="Watson M."/>
            <person name="Adriaenssens E.M."/>
            <person name="Foster-Nyarko E."/>
            <person name="Jarju S."/>
            <person name="Secka A."/>
            <person name="Antonio M."/>
            <person name="Oren A."/>
            <person name="Chaudhuri R.R."/>
            <person name="La Ragione R."/>
            <person name="Hildebrand F."/>
            <person name="Pallen M.J."/>
        </authorList>
    </citation>
    <scope>NUCLEOTIDE SEQUENCE</scope>
    <source>
        <strain evidence="2">CHK187-5294</strain>
    </source>
</reference>
<sequence>MEKNLKEEVGNRFKECRLQLGMSQREVAAAIGVAQPVYQRFEKGVFECTYLQLVSLCKLFDVSADYILGLSEY</sequence>
<comment type="caution">
    <text evidence="2">The sequence shown here is derived from an EMBL/GenBank/DDBJ whole genome shotgun (WGS) entry which is preliminary data.</text>
</comment>